<dbReference type="SUPFAM" id="SSF51735">
    <property type="entry name" value="NAD(P)-binding Rossmann-fold domains"/>
    <property type="match status" value="1"/>
</dbReference>
<dbReference type="Proteomes" id="UP001500063">
    <property type="component" value="Unassembled WGS sequence"/>
</dbReference>
<keyword evidence="2" id="KW-0560">Oxidoreductase</keyword>
<keyword evidence="3" id="KW-0520">NAD</keyword>
<comment type="caution">
    <text evidence="5">The sequence shown here is derived from an EMBL/GenBank/DDBJ whole genome shotgun (WGS) entry which is preliminary data.</text>
</comment>
<gene>
    <name evidence="5" type="ORF">GCM10010319_07700</name>
</gene>
<evidence type="ECO:0000313" key="5">
    <source>
        <dbReference type="EMBL" id="GAA0334177.1"/>
    </source>
</evidence>
<reference evidence="5 6" key="1">
    <citation type="journal article" date="2019" name="Int. J. Syst. Evol. Microbiol.">
        <title>The Global Catalogue of Microorganisms (GCM) 10K type strain sequencing project: providing services to taxonomists for standard genome sequencing and annotation.</title>
        <authorList>
            <consortium name="The Broad Institute Genomics Platform"/>
            <consortium name="The Broad Institute Genome Sequencing Center for Infectious Disease"/>
            <person name="Wu L."/>
            <person name="Ma J."/>
        </authorList>
    </citation>
    <scope>NUCLEOTIDE SEQUENCE [LARGE SCALE GENOMIC DNA]</scope>
    <source>
        <strain evidence="5 6">JCM 4565</strain>
    </source>
</reference>
<accession>A0ABN0WDV7</accession>
<dbReference type="InterPro" id="IPR050857">
    <property type="entry name" value="D-2-hydroxyacid_DH"/>
</dbReference>
<organism evidence="5 6">
    <name type="scientific">Streptomyces blastmyceticus</name>
    <dbReference type="NCBI Taxonomy" id="68180"/>
    <lineage>
        <taxon>Bacteria</taxon>
        <taxon>Bacillati</taxon>
        <taxon>Actinomycetota</taxon>
        <taxon>Actinomycetes</taxon>
        <taxon>Kitasatosporales</taxon>
        <taxon>Streptomycetaceae</taxon>
        <taxon>Streptomyces</taxon>
    </lineage>
</organism>
<evidence type="ECO:0000256" key="3">
    <source>
        <dbReference type="ARBA" id="ARBA00023027"/>
    </source>
</evidence>
<dbReference type="CDD" id="cd12167">
    <property type="entry name" value="2-Hacid_dh_8"/>
    <property type="match status" value="1"/>
</dbReference>
<dbReference type="InterPro" id="IPR036291">
    <property type="entry name" value="NAD(P)-bd_dom_sf"/>
</dbReference>
<evidence type="ECO:0000256" key="2">
    <source>
        <dbReference type="ARBA" id="ARBA00023002"/>
    </source>
</evidence>
<sequence length="323" mass="33809">MGADEAAAVLPPDLRARLAELAAPVLGTLVGPLTTPQARTALEGADILITGWGCPTLTEDVLENAPRLRAVIHAAGSIKELVTPGVWERDIAVSSAAGANAGPVVDYSLAAITFATKRALSTAAAYESGWPAFRDRQGSDGRTIGIIGASRIGRRVMARLRASCVGYRLLLHDPYVSAAEATSLGAEVVGLAELCREAGIVSVHAPQLPETHHLLDAEHLALIPDGGTVVNTARGSLIDTEALTRECSSGRLDAFLDVTDPEPLPAGHPLLRLRNVLVTPHIAGAQGSEARRLGVYAVDEVARLVRGAPLVGRVSRDQLERLA</sequence>
<keyword evidence="6" id="KW-1185">Reference proteome</keyword>
<dbReference type="EMBL" id="BAAABW010000002">
    <property type="protein sequence ID" value="GAA0334177.1"/>
    <property type="molecule type" value="Genomic_DNA"/>
</dbReference>
<evidence type="ECO:0000256" key="1">
    <source>
        <dbReference type="ARBA" id="ARBA00005854"/>
    </source>
</evidence>
<name>A0ABN0WDV7_9ACTN</name>
<dbReference type="Gene3D" id="3.40.50.720">
    <property type="entry name" value="NAD(P)-binding Rossmann-like Domain"/>
    <property type="match status" value="2"/>
</dbReference>
<evidence type="ECO:0000259" key="4">
    <source>
        <dbReference type="Pfam" id="PF02826"/>
    </source>
</evidence>
<proteinExistence type="inferred from homology"/>
<protein>
    <submittedName>
        <fullName evidence="5">Hydroxyacid dehydrogenase</fullName>
    </submittedName>
</protein>
<dbReference type="SUPFAM" id="SSF52283">
    <property type="entry name" value="Formate/glycerate dehydrogenase catalytic domain-like"/>
    <property type="match status" value="1"/>
</dbReference>
<dbReference type="PANTHER" id="PTHR42789:SF1">
    <property type="entry name" value="D-ISOMER SPECIFIC 2-HYDROXYACID DEHYDROGENASE FAMILY PROTEIN (AFU_ORTHOLOGUE AFUA_6G10090)"/>
    <property type="match status" value="1"/>
</dbReference>
<dbReference type="InterPro" id="IPR006140">
    <property type="entry name" value="D-isomer_DH_NAD-bd"/>
</dbReference>
<feature type="domain" description="D-isomer specific 2-hydroxyacid dehydrogenase NAD-binding" evidence="4">
    <location>
        <begin position="116"/>
        <end position="283"/>
    </location>
</feature>
<dbReference type="Pfam" id="PF02826">
    <property type="entry name" value="2-Hacid_dh_C"/>
    <property type="match status" value="1"/>
</dbReference>
<dbReference type="PANTHER" id="PTHR42789">
    <property type="entry name" value="D-ISOMER SPECIFIC 2-HYDROXYACID DEHYDROGENASE FAMILY PROTEIN (AFU_ORTHOLOGUE AFUA_6G10090)"/>
    <property type="match status" value="1"/>
</dbReference>
<evidence type="ECO:0000313" key="6">
    <source>
        <dbReference type="Proteomes" id="UP001500063"/>
    </source>
</evidence>
<dbReference type="RefSeq" id="WP_344116013.1">
    <property type="nucleotide sequence ID" value="NZ_BAAABW010000002.1"/>
</dbReference>
<comment type="similarity">
    <text evidence="1">Belongs to the D-isomer specific 2-hydroxyacid dehydrogenase family.</text>
</comment>